<dbReference type="AlphaFoldDB" id="K8ED46"/>
<dbReference type="GO" id="GO:0005829">
    <property type="term" value="C:cytosol"/>
    <property type="evidence" value="ECO:0007669"/>
    <property type="project" value="TreeGrafter"/>
</dbReference>
<comment type="similarity">
    <text evidence="1">Belongs to the IUNH family.</text>
</comment>
<dbReference type="Proteomes" id="UP000198341">
    <property type="component" value="Chromosome 3"/>
</dbReference>
<organism evidence="6 7">
    <name type="scientific">Bathycoccus prasinos</name>
    <dbReference type="NCBI Taxonomy" id="41875"/>
    <lineage>
        <taxon>Eukaryota</taxon>
        <taxon>Viridiplantae</taxon>
        <taxon>Chlorophyta</taxon>
        <taxon>Mamiellophyceae</taxon>
        <taxon>Mamiellales</taxon>
        <taxon>Bathycoccaceae</taxon>
        <taxon>Bathycoccus</taxon>
    </lineage>
</organism>
<dbReference type="SUPFAM" id="SSF53590">
    <property type="entry name" value="Nucleoside hydrolase"/>
    <property type="match status" value="1"/>
</dbReference>
<dbReference type="EMBL" id="FO082276">
    <property type="protein sequence ID" value="CCO15894.1"/>
    <property type="molecule type" value="Genomic_DNA"/>
</dbReference>
<dbReference type="Pfam" id="PF01156">
    <property type="entry name" value="IU_nuc_hydro"/>
    <property type="match status" value="1"/>
</dbReference>
<gene>
    <name evidence="6" type="ORF">Bathy03g02730</name>
</gene>
<dbReference type="GeneID" id="19016810"/>
<sequence length="368" mass="41113">MTTNAPAKADSRAKKQGKSPIKVIIDTDPGIDDAFAVLMSLSCAPELRVLALTSSFGNVRTEKATENCKKLLRIYKSSGSRKGSEDEKGDEDDVVYVAEGSKKALNGKQKEHIADFVHGKDGFGDFEKDKEDLLEAKEDVEVYPGGSAKLMYDLAKTYPGEVTIICLATATNVVNAFREYEDLPKMLRSVVHLGGAYTVSGNVNPAAEANVYADAEAADELYGTHGVDIYAVGLDVTMNVRMTEENLIKMRDTKYVKGRETLTDEERQFLFNSSQFYMNYHIKSLNFRGVLQHDSVCVMTVIHPEMFEWTRARVRVATESFARGMVIMDKEGEKNWSFENAWTERPLMNVALTADFEAIEKALMERFI</sequence>
<dbReference type="RefSeq" id="XP_007514457.1">
    <property type="nucleotide sequence ID" value="XM_007514395.1"/>
</dbReference>
<accession>K8ED46</accession>
<dbReference type="KEGG" id="bpg:Bathy03g02730"/>
<evidence type="ECO:0000256" key="4">
    <source>
        <dbReference type="SAM" id="MobiDB-lite"/>
    </source>
</evidence>
<proteinExistence type="inferred from homology"/>
<dbReference type="GO" id="GO:0008477">
    <property type="term" value="F:purine nucleosidase activity"/>
    <property type="evidence" value="ECO:0007669"/>
    <property type="project" value="TreeGrafter"/>
</dbReference>
<evidence type="ECO:0000256" key="1">
    <source>
        <dbReference type="ARBA" id="ARBA00009176"/>
    </source>
</evidence>
<reference evidence="6 7" key="1">
    <citation type="submission" date="2011-10" db="EMBL/GenBank/DDBJ databases">
        <authorList>
            <person name="Genoscope - CEA"/>
        </authorList>
    </citation>
    <scope>NUCLEOTIDE SEQUENCE [LARGE SCALE GENOMIC DNA]</scope>
    <source>
        <strain evidence="6 7">RCC 1105</strain>
    </source>
</reference>
<dbReference type="PANTHER" id="PTHR12304:SF4">
    <property type="entry name" value="URIDINE NUCLEOSIDASE"/>
    <property type="match status" value="1"/>
</dbReference>
<evidence type="ECO:0000256" key="2">
    <source>
        <dbReference type="ARBA" id="ARBA00022801"/>
    </source>
</evidence>
<feature type="domain" description="Inosine/uridine-preferring nucleoside hydrolase" evidence="5">
    <location>
        <begin position="23"/>
        <end position="359"/>
    </location>
</feature>
<keyword evidence="2 6" id="KW-0378">Hydrolase</keyword>
<dbReference type="InterPro" id="IPR023186">
    <property type="entry name" value="IUNH"/>
</dbReference>
<dbReference type="STRING" id="41875.K8ED46"/>
<evidence type="ECO:0000256" key="3">
    <source>
        <dbReference type="ARBA" id="ARBA00023295"/>
    </source>
</evidence>
<dbReference type="GO" id="GO:0006152">
    <property type="term" value="P:purine nucleoside catabolic process"/>
    <property type="evidence" value="ECO:0007669"/>
    <property type="project" value="TreeGrafter"/>
</dbReference>
<dbReference type="PANTHER" id="PTHR12304">
    <property type="entry name" value="INOSINE-URIDINE PREFERRING NUCLEOSIDE HYDROLASE"/>
    <property type="match status" value="1"/>
</dbReference>
<dbReference type="InterPro" id="IPR036452">
    <property type="entry name" value="Ribo_hydro-like"/>
</dbReference>
<dbReference type="Gene3D" id="3.90.245.10">
    <property type="entry name" value="Ribonucleoside hydrolase-like"/>
    <property type="match status" value="1"/>
</dbReference>
<name>K8ED46_9CHLO</name>
<protein>
    <submittedName>
        <fullName evidence="6">Inosine-uridine preferring nucleoside hydrolase</fullName>
    </submittedName>
</protein>
<dbReference type="OrthoDB" id="432381at2759"/>
<dbReference type="eggNOG" id="KOG2938">
    <property type="taxonomic scope" value="Eukaryota"/>
</dbReference>
<evidence type="ECO:0000313" key="7">
    <source>
        <dbReference type="Proteomes" id="UP000198341"/>
    </source>
</evidence>
<keyword evidence="3" id="KW-0326">Glycosidase</keyword>
<evidence type="ECO:0000313" key="6">
    <source>
        <dbReference type="EMBL" id="CCO15894.1"/>
    </source>
</evidence>
<evidence type="ECO:0000259" key="5">
    <source>
        <dbReference type="Pfam" id="PF01156"/>
    </source>
</evidence>
<feature type="region of interest" description="Disordered" evidence="4">
    <location>
        <begin position="1"/>
        <end position="20"/>
    </location>
</feature>
<keyword evidence="7" id="KW-1185">Reference proteome</keyword>
<dbReference type="InterPro" id="IPR001910">
    <property type="entry name" value="Inosine/uridine_hydrolase_dom"/>
</dbReference>